<organism evidence="2 3">
    <name type="scientific">Dryococelus australis</name>
    <dbReference type="NCBI Taxonomy" id="614101"/>
    <lineage>
        <taxon>Eukaryota</taxon>
        <taxon>Metazoa</taxon>
        <taxon>Ecdysozoa</taxon>
        <taxon>Arthropoda</taxon>
        <taxon>Hexapoda</taxon>
        <taxon>Insecta</taxon>
        <taxon>Pterygota</taxon>
        <taxon>Neoptera</taxon>
        <taxon>Polyneoptera</taxon>
        <taxon>Phasmatodea</taxon>
        <taxon>Verophasmatodea</taxon>
        <taxon>Anareolatae</taxon>
        <taxon>Phasmatidae</taxon>
        <taxon>Eurycanthinae</taxon>
        <taxon>Dryococelus</taxon>
    </lineage>
</organism>
<keyword evidence="3" id="KW-1185">Reference proteome</keyword>
<feature type="region of interest" description="Disordered" evidence="1">
    <location>
        <begin position="24"/>
        <end position="45"/>
    </location>
</feature>
<proteinExistence type="predicted"/>
<accession>A0ABQ9GQC2</accession>
<dbReference type="EMBL" id="JARBHB010000010">
    <property type="protein sequence ID" value="KAJ8874193.1"/>
    <property type="molecule type" value="Genomic_DNA"/>
</dbReference>
<reference evidence="2 3" key="1">
    <citation type="submission" date="2023-02" db="EMBL/GenBank/DDBJ databases">
        <title>LHISI_Scaffold_Assembly.</title>
        <authorList>
            <person name="Stuart O.P."/>
            <person name="Cleave R."/>
            <person name="Magrath M.J.L."/>
            <person name="Mikheyev A.S."/>
        </authorList>
    </citation>
    <scope>NUCLEOTIDE SEQUENCE [LARGE SCALE GENOMIC DNA]</scope>
    <source>
        <strain evidence="2">Daus_M_001</strain>
        <tissue evidence="2">Leg muscle</tissue>
    </source>
</reference>
<evidence type="ECO:0000313" key="3">
    <source>
        <dbReference type="Proteomes" id="UP001159363"/>
    </source>
</evidence>
<evidence type="ECO:0000313" key="2">
    <source>
        <dbReference type="EMBL" id="KAJ8874193.1"/>
    </source>
</evidence>
<gene>
    <name evidence="2" type="ORF">PR048_025035</name>
</gene>
<name>A0ABQ9GQC2_9NEOP</name>
<sequence>MCISGKRTVCNDVRQCSAVSTVVGRGKRDGSGALQADEGHAEDGMPDASFSAESKIYLATGNSFQDLALQFYRSESTVGQIVRSTCEALWTHLQPIYMPIPDEGSRNINYKGFLSIVLMAVADANGMFTLIDVGDLGRNSDGVVSRHLSHGKLLKQGKLNVPNATCLLQDTNHEPFPYYFIGDEAFLLLPYLMRPGRKSVECAFGMLTSKFRVFDDPIACNEDCAVAIVKAQCLLHDFIRFVEEKFQETSNFAETNGAVLAMPDGSRLEETLTQSQAVRMWNRLGNYFSRQEGAIAIQWKYHRPLP</sequence>
<protein>
    <recommendedName>
        <fullName evidence="4">DDE Tnp4 domain-containing protein</fullName>
    </recommendedName>
</protein>
<evidence type="ECO:0000256" key="1">
    <source>
        <dbReference type="SAM" id="MobiDB-lite"/>
    </source>
</evidence>
<dbReference type="Proteomes" id="UP001159363">
    <property type="component" value="Chromosome 9"/>
</dbReference>
<comment type="caution">
    <text evidence="2">The sequence shown here is derived from an EMBL/GenBank/DDBJ whole genome shotgun (WGS) entry which is preliminary data.</text>
</comment>
<evidence type="ECO:0008006" key="4">
    <source>
        <dbReference type="Google" id="ProtNLM"/>
    </source>
</evidence>